<dbReference type="CDD" id="cd06464">
    <property type="entry name" value="ACD_sHsps-like"/>
    <property type="match status" value="1"/>
</dbReference>
<reference evidence="5 6" key="1">
    <citation type="submission" date="2019-02" db="EMBL/GenBank/DDBJ databases">
        <title>Deep-cultivation of Planctomycetes and their phenomic and genomic characterization uncovers novel biology.</title>
        <authorList>
            <person name="Wiegand S."/>
            <person name="Jogler M."/>
            <person name="Boedeker C."/>
            <person name="Pinto D."/>
            <person name="Vollmers J."/>
            <person name="Rivas-Marin E."/>
            <person name="Kohn T."/>
            <person name="Peeters S.H."/>
            <person name="Heuer A."/>
            <person name="Rast P."/>
            <person name="Oberbeckmann S."/>
            <person name="Bunk B."/>
            <person name="Jeske O."/>
            <person name="Meyerdierks A."/>
            <person name="Storesund J.E."/>
            <person name="Kallscheuer N."/>
            <person name="Luecker S."/>
            <person name="Lage O.M."/>
            <person name="Pohl T."/>
            <person name="Merkel B.J."/>
            <person name="Hornburger P."/>
            <person name="Mueller R.-W."/>
            <person name="Bruemmer F."/>
            <person name="Labrenz M."/>
            <person name="Spormann A.M."/>
            <person name="Op den Camp H."/>
            <person name="Overmann J."/>
            <person name="Amann R."/>
            <person name="Jetten M.S.M."/>
            <person name="Mascher T."/>
            <person name="Medema M.H."/>
            <person name="Devos D.P."/>
            <person name="Kaster A.-K."/>
            <person name="Ovreas L."/>
            <person name="Rohde M."/>
            <person name="Galperin M.Y."/>
            <person name="Jogler C."/>
        </authorList>
    </citation>
    <scope>NUCLEOTIDE SEQUENCE [LARGE SCALE GENOMIC DNA]</scope>
    <source>
        <strain evidence="5 6">FF011L</strain>
    </source>
</reference>
<dbReference type="Proteomes" id="UP000320672">
    <property type="component" value="Chromosome"/>
</dbReference>
<dbReference type="InterPro" id="IPR031107">
    <property type="entry name" value="Small_HSP"/>
</dbReference>
<evidence type="ECO:0000313" key="6">
    <source>
        <dbReference type="Proteomes" id="UP000320672"/>
    </source>
</evidence>
<dbReference type="Gene3D" id="2.60.40.790">
    <property type="match status" value="1"/>
</dbReference>
<dbReference type="PROSITE" id="PS01031">
    <property type="entry name" value="SHSP"/>
    <property type="match status" value="1"/>
</dbReference>
<keyword evidence="6" id="KW-1185">Reference proteome</keyword>
<dbReference type="OrthoDB" id="9792695at2"/>
<feature type="domain" description="SHSP" evidence="4">
    <location>
        <begin position="20"/>
        <end position="130"/>
    </location>
</feature>
<protein>
    <submittedName>
        <fullName evidence="5">Spore protein SP21</fullName>
    </submittedName>
</protein>
<comment type="similarity">
    <text evidence="1 2">Belongs to the small heat shock protein (HSP20) family.</text>
</comment>
<dbReference type="EMBL" id="CP036262">
    <property type="protein sequence ID" value="QDS91765.1"/>
    <property type="molecule type" value="Genomic_DNA"/>
</dbReference>
<dbReference type="KEGG" id="rml:FF011L_05000"/>
<dbReference type="RefSeq" id="WP_145349907.1">
    <property type="nucleotide sequence ID" value="NZ_CP036262.1"/>
</dbReference>
<dbReference type="Pfam" id="PF00011">
    <property type="entry name" value="HSP20"/>
    <property type="match status" value="1"/>
</dbReference>
<dbReference type="InterPro" id="IPR008978">
    <property type="entry name" value="HSP20-like_chaperone"/>
</dbReference>
<organism evidence="5 6">
    <name type="scientific">Roseimaritima multifibrata</name>
    <dbReference type="NCBI Taxonomy" id="1930274"/>
    <lineage>
        <taxon>Bacteria</taxon>
        <taxon>Pseudomonadati</taxon>
        <taxon>Planctomycetota</taxon>
        <taxon>Planctomycetia</taxon>
        <taxon>Pirellulales</taxon>
        <taxon>Pirellulaceae</taxon>
        <taxon>Roseimaritima</taxon>
    </lineage>
</organism>
<proteinExistence type="inferred from homology"/>
<evidence type="ECO:0000259" key="4">
    <source>
        <dbReference type="PROSITE" id="PS01031"/>
    </source>
</evidence>
<evidence type="ECO:0000256" key="2">
    <source>
        <dbReference type="RuleBase" id="RU003616"/>
    </source>
</evidence>
<accession>A0A517MA61</accession>
<gene>
    <name evidence="5" type="primary">hspA_2</name>
    <name evidence="5" type="ORF">FF011L_05000</name>
</gene>
<dbReference type="AlphaFoldDB" id="A0A517MA61"/>
<dbReference type="SUPFAM" id="SSF49764">
    <property type="entry name" value="HSP20-like chaperones"/>
    <property type="match status" value="1"/>
</dbReference>
<evidence type="ECO:0000313" key="5">
    <source>
        <dbReference type="EMBL" id="QDS91765.1"/>
    </source>
</evidence>
<evidence type="ECO:0000256" key="3">
    <source>
        <dbReference type="SAM" id="MobiDB-lite"/>
    </source>
</evidence>
<evidence type="ECO:0000256" key="1">
    <source>
        <dbReference type="PROSITE-ProRule" id="PRU00285"/>
    </source>
</evidence>
<dbReference type="InterPro" id="IPR002068">
    <property type="entry name" value="A-crystallin/Hsp20_dom"/>
</dbReference>
<sequence>MVETTLTKTTPAQASAEPTRQVPLFQPRFDITENENELTLYGDLPGVQQDELDIRYENEQLHISGKVAARNQELQVLHQEYGIGDFQRTFTIGESIEADAINAEVHNGVLIVHLPKAEAAKPKRITVKAI</sequence>
<name>A0A517MA61_9BACT</name>
<feature type="compositionally biased region" description="Polar residues" evidence="3">
    <location>
        <begin position="1"/>
        <end position="18"/>
    </location>
</feature>
<feature type="region of interest" description="Disordered" evidence="3">
    <location>
        <begin position="1"/>
        <end position="20"/>
    </location>
</feature>
<dbReference type="PANTHER" id="PTHR11527">
    <property type="entry name" value="HEAT-SHOCK PROTEIN 20 FAMILY MEMBER"/>
    <property type="match status" value="1"/>
</dbReference>